<feature type="non-terminal residue" evidence="2">
    <location>
        <position position="85"/>
    </location>
</feature>
<proteinExistence type="predicted"/>
<dbReference type="EMBL" id="OW152823">
    <property type="protein sequence ID" value="CAH2040029.1"/>
    <property type="molecule type" value="Genomic_DNA"/>
</dbReference>
<accession>A0ABN8HVX6</accession>
<keyword evidence="3" id="KW-1185">Reference proteome</keyword>
<reference evidence="2" key="1">
    <citation type="submission" date="2022-03" db="EMBL/GenBank/DDBJ databases">
        <authorList>
            <person name="Martin H S."/>
        </authorList>
    </citation>
    <scope>NUCLEOTIDE SEQUENCE</scope>
</reference>
<organism evidence="2 3">
    <name type="scientific">Iphiclides podalirius</name>
    <name type="common">scarce swallowtail</name>
    <dbReference type="NCBI Taxonomy" id="110791"/>
    <lineage>
        <taxon>Eukaryota</taxon>
        <taxon>Metazoa</taxon>
        <taxon>Ecdysozoa</taxon>
        <taxon>Arthropoda</taxon>
        <taxon>Hexapoda</taxon>
        <taxon>Insecta</taxon>
        <taxon>Pterygota</taxon>
        <taxon>Neoptera</taxon>
        <taxon>Endopterygota</taxon>
        <taxon>Lepidoptera</taxon>
        <taxon>Glossata</taxon>
        <taxon>Ditrysia</taxon>
        <taxon>Papilionoidea</taxon>
        <taxon>Papilionidae</taxon>
        <taxon>Papilioninae</taxon>
        <taxon>Iphiclides</taxon>
    </lineage>
</organism>
<dbReference type="Proteomes" id="UP000837857">
    <property type="component" value="Chromosome 11"/>
</dbReference>
<gene>
    <name evidence="2" type="ORF">IPOD504_LOCUS2217</name>
</gene>
<sequence length="85" mass="8770">MGWPVRGPLASCGYPKAPHAKEKRGPRNYTAGRSGARDELERGAGINVACPVDSACFAGRRGPPVNGAWGHAARESAPFTVAPGA</sequence>
<evidence type="ECO:0000313" key="3">
    <source>
        <dbReference type="Proteomes" id="UP000837857"/>
    </source>
</evidence>
<name>A0ABN8HVX6_9NEOP</name>
<feature type="region of interest" description="Disordered" evidence="1">
    <location>
        <begin position="1"/>
        <end position="36"/>
    </location>
</feature>
<protein>
    <submittedName>
        <fullName evidence="2">Uncharacterized protein</fullName>
    </submittedName>
</protein>
<evidence type="ECO:0000256" key="1">
    <source>
        <dbReference type="SAM" id="MobiDB-lite"/>
    </source>
</evidence>
<evidence type="ECO:0000313" key="2">
    <source>
        <dbReference type="EMBL" id="CAH2040029.1"/>
    </source>
</evidence>